<feature type="region of interest" description="Disordered" evidence="1">
    <location>
        <begin position="1"/>
        <end position="81"/>
    </location>
</feature>
<dbReference type="Pfam" id="PF00753">
    <property type="entry name" value="Lactamase_B"/>
    <property type="match status" value="1"/>
</dbReference>
<dbReference type="InterPro" id="IPR052159">
    <property type="entry name" value="Competence_DNA_uptake"/>
</dbReference>
<protein>
    <submittedName>
        <fullName evidence="3">ComEC/Rec2 family competence protein</fullName>
    </submittedName>
</protein>
<dbReference type="InterPro" id="IPR036866">
    <property type="entry name" value="RibonucZ/Hydroxyglut_hydro"/>
</dbReference>
<evidence type="ECO:0000259" key="2">
    <source>
        <dbReference type="SMART" id="SM00849"/>
    </source>
</evidence>
<evidence type="ECO:0000256" key="1">
    <source>
        <dbReference type="SAM" id="MobiDB-lite"/>
    </source>
</evidence>
<accession>A0AAU6Q5S2</accession>
<dbReference type="EMBL" id="CP149782">
    <property type="protein sequence ID" value="WYF45700.1"/>
    <property type="molecule type" value="Genomic_DNA"/>
</dbReference>
<proteinExistence type="predicted"/>
<evidence type="ECO:0000313" key="3">
    <source>
        <dbReference type="EMBL" id="WYF45700.1"/>
    </source>
</evidence>
<dbReference type="InterPro" id="IPR001279">
    <property type="entry name" value="Metallo-B-lactamas"/>
</dbReference>
<dbReference type="CDD" id="cd07731">
    <property type="entry name" value="ComA-like_MBL-fold"/>
    <property type="match status" value="1"/>
</dbReference>
<dbReference type="SUPFAM" id="SSF56281">
    <property type="entry name" value="Metallo-hydrolase/oxidoreductase"/>
    <property type="match status" value="1"/>
</dbReference>
<organism evidence="3">
    <name type="scientific">Deinococcus sp. VB142</name>
    <dbReference type="NCBI Taxonomy" id="3112952"/>
    <lineage>
        <taxon>Bacteria</taxon>
        <taxon>Thermotogati</taxon>
        <taxon>Deinococcota</taxon>
        <taxon>Deinococci</taxon>
        <taxon>Deinococcales</taxon>
        <taxon>Deinococcaceae</taxon>
        <taxon>Deinococcus</taxon>
    </lineage>
</organism>
<sequence>MSRSDAKSAPRRTTSKSSAAKSSTAKATRTTSKAKTTSASGSRSSTGRAKTATRASTSTRAKSGTTRARSAALAKSAPTVRMRVDERDLQPARQPGSADILAVALVVFMCVLAACNTQLDKGRGEPTGQVAPPQGEVSVQFLNVGQGDAVLVRSPEGKTMLVDGGRSAERMREQLAAQGVGKIDLMVASHADADHIAGLVEAAKSGRPTLFINNGIAGTTQTWDRLVTALQDAGTTFQKANGQVVNLGSVKVKVITPPSGMGDDQNDNSVGVRVEFGQFVALLTGDSEKKETEAWMAENRPEVRGPVQVYKSIHHGAANGDHQAWLDVVKPENVVISVGDNNYGHPTAAALNLYKANNLRIFRTDRQGTVTFRGRADGTYISDTER</sequence>
<dbReference type="RefSeq" id="WP_339097019.1">
    <property type="nucleotide sequence ID" value="NZ_CP149782.1"/>
</dbReference>
<dbReference type="InterPro" id="IPR035681">
    <property type="entry name" value="ComA-like_MBL"/>
</dbReference>
<dbReference type="PANTHER" id="PTHR30619">
    <property type="entry name" value="DNA INTERNALIZATION/COMPETENCE PROTEIN COMEC/REC2"/>
    <property type="match status" value="1"/>
</dbReference>
<dbReference type="PANTHER" id="PTHR30619:SF1">
    <property type="entry name" value="RECOMBINATION PROTEIN 2"/>
    <property type="match status" value="1"/>
</dbReference>
<dbReference type="Gene3D" id="3.60.15.10">
    <property type="entry name" value="Ribonuclease Z/Hydroxyacylglutathione hydrolase-like"/>
    <property type="match status" value="1"/>
</dbReference>
<dbReference type="SMART" id="SM00849">
    <property type="entry name" value="Lactamase_B"/>
    <property type="match status" value="1"/>
</dbReference>
<gene>
    <name evidence="3" type="ORF">WDJ50_06175</name>
</gene>
<name>A0AAU6Q5S2_9DEIO</name>
<dbReference type="AlphaFoldDB" id="A0AAU6Q5S2"/>
<reference evidence="3" key="1">
    <citation type="submission" date="2024-03" db="EMBL/GenBank/DDBJ databases">
        <title>Deinococcus weizhi sp. nov., isolated from human skin.</title>
        <authorList>
            <person name="Wei Z."/>
            <person name="Tian F."/>
            <person name="Yang C."/>
            <person name="Xin L.T."/>
            <person name="Wen Z.J."/>
            <person name="Lan K.C."/>
            <person name="Yu L."/>
            <person name="Zhe W."/>
            <person name="Dan F.D."/>
            <person name="Jun W."/>
            <person name="Rui Z."/>
            <person name="Yong X.J."/>
            <person name="Ting Y."/>
            <person name="Wei X."/>
            <person name="Xu Z.G."/>
            <person name="Xin Z."/>
            <person name="Dong F.G."/>
            <person name="Ni X.M."/>
            <person name="Zheng M.G."/>
            <person name="Chun Y."/>
            <person name="Qian W.X."/>
        </authorList>
    </citation>
    <scope>NUCLEOTIDE SEQUENCE</scope>
    <source>
        <strain evidence="3">VB142</strain>
    </source>
</reference>
<feature type="compositionally biased region" description="Low complexity" evidence="1">
    <location>
        <begin position="15"/>
        <end position="72"/>
    </location>
</feature>
<feature type="domain" description="Metallo-beta-lactamase" evidence="2">
    <location>
        <begin position="146"/>
        <end position="314"/>
    </location>
</feature>